<dbReference type="Proteomes" id="UP000245020">
    <property type="component" value="Unassembled WGS sequence"/>
</dbReference>
<evidence type="ECO:0000313" key="2">
    <source>
        <dbReference type="Proteomes" id="UP000245020"/>
    </source>
</evidence>
<protein>
    <submittedName>
        <fullName evidence="1">Uncharacterized protein</fullName>
    </submittedName>
</protein>
<name>A0A2U2ACQ0_9GAMM</name>
<reference evidence="2" key="1">
    <citation type="submission" date="2018-05" db="EMBL/GenBank/DDBJ databases">
        <title>Ignatzschineria dubaiensis sp. nov., isolated from necrotic foot tissues of dromedaries (Camelus dromedarius) and associated maggots in Dubai, United Arab Emirates.</title>
        <authorList>
            <person name="Tsang C.C."/>
            <person name="Tang J.Y.M."/>
            <person name="Fong J.Y.H."/>
            <person name="Kinne J."/>
            <person name="Lee H.H."/>
            <person name="Joseph M."/>
            <person name="Jose S."/>
            <person name="Schuster R.K."/>
            <person name="Tang Y."/>
            <person name="Sivakumar S."/>
            <person name="Chen J.H.K."/>
            <person name="Teng J.L.L."/>
            <person name="Lau S.K.P."/>
            <person name="Wernery U."/>
            <person name="Woo P.C.Y."/>
        </authorList>
    </citation>
    <scope>NUCLEOTIDE SEQUENCE [LARGE SCALE GENOMIC DNA]</scope>
    <source>
        <strain evidence="2">KCTC 22644</strain>
    </source>
</reference>
<organism evidence="1 2">
    <name type="scientific">Ignatzschineria ureiclastica</name>
    <dbReference type="NCBI Taxonomy" id="472582"/>
    <lineage>
        <taxon>Bacteria</taxon>
        <taxon>Pseudomonadati</taxon>
        <taxon>Pseudomonadota</taxon>
        <taxon>Gammaproteobacteria</taxon>
        <taxon>Cardiobacteriales</taxon>
        <taxon>Ignatzschineriaceae</taxon>
        <taxon>Ignatzschineria</taxon>
    </lineage>
</organism>
<dbReference type="AlphaFoldDB" id="A0A2U2ACQ0"/>
<proteinExistence type="predicted"/>
<keyword evidence="2" id="KW-1185">Reference proteome</keyword>
<dbReference type="RefSeq" id="WP_109189873.1">
    <property type="nucleotide sequence ID" value="NZ_BMYA01000004.1"/>
</dbReference>
<gene>
    <name evidence="1" type="ORF">DC083_08945</name>
</gene>
<comment type="caution">
    <text evidence="1">The sequence shown here is derived from an EMBL/GenBank/DDBJ whole genome shotgun (WGS) entry which is preliminary data.</text>
</comment>
<sequence>MREGIIAQPAQPRARGREILNLSAMNQIPAFKIFPGAKAPNCRRGIAGRTRSFAPAVGSILKLDERV</sequence>
<evidence type="ECO:0000313" key="1">
    <source>
        <dbReference type="EMBL" id="PWD80431.1"/>
    </source>
</evidence>
<dbReference type="EMBL" id="QEWQ01000006">
    <property type="protein sequence ID" value="PWD80431.1"/>
    <property type="molecule type" value="Genomic_DNA"/>
</dbReference>
<accession>A0A2U2ACQ0</accession>